<dbReference type="CTD" id="177247"/>
<name>Q9N573_CAEEL</name>
<evidence type="ECO:0000313" key="1">
    <source>
        <dbReference type="EMBL" id="CCD68713.1"/>
    </source>
</evidence>
<dbReference type="Proteomes" id="UP000001940">
    <property type="component" value="Chromosome IV"/>
</dbReference>
<dbReference type="FunCoup" id="Q9N573">
    <property type="interactions" value="1"/>
</dbReference>
<proteinExistence type="predicted"/>
<dbReference type="SMR" id="Q9N573"/>
<accession>Q9N573</accession>
<dbReference type="AGR" id="WB:WBGene00021199"/>
<dbReference type="InParanoid" id="Q9N573"/>
<dbReference type="WormBase" id="Y17G9B.2">
    <property type="protein sequence ID" value="CE24182"/>
    <property type="gene ID" value="WBGene00021199"/>
</dbReference>
<gene>
    <name evidence="1" type="ORF">CELE_Y17G9B.2</name>
    <name evidence="1 3" type="ORF">Y17G9B.2</name>
</gene>
<dbReference type="KEGG" id="cel:CELE_Y17G9B.2"/>
<sequence>MDNGVSIPFQLLKSPQKSISYVLQRMTIGDLFVQKWK</sequence>
<protein>
    <submittedName>
        <fullName evidence="1">Uncharacterized protein</fullName>
    </submittedName>
</protein>
<dbReference type="UCSC" id="Y17G9B.2">
    <property type="organism name" value="c. elegans"/>
</dbReference>
<dbReference type="PaxDb" id="6239-Y17G9B.2"/>
<dbReference type="GeneID" id="177247"/>
<evidence type="ECO:0000313" key="2">
    <source>
        <dbReference type="Proteomes" id="UP000001940"/>
    </source>
</evidence>
<dbReference type="HOGENOM" id="CLU_3351580_0_0_1"/>
<reference evidence="1 2" key="1">
    <citation type="journal article" date="1998" name="Science">
        <title>Genome sequence of the nematode C. elegans: a platform for investigating biology.</title>
        <authorList>
            <consortium name="The C. elegans sequencing consortium"/>
            <person name="Sulson J.E."/>
            <person name="Waterston R."/>
        </authorList>
    </citation>
    <scope>NUCLEOTIDE SEQUENCE [LARGE SCALE GENOMIC DNA]</scope>
    <source>
        <strain evidence="1 2">Bristol N2</strain>
    </source>
</reference>
<organism evidence="1 2">
    <name type="scientific">Caenorhabditis elegans</name>
    <dbReference type="NCBI Taxonomy" id="6239"/>
    <lineage>
        <taxon>Eukaryota</taxon>
        <taxon>Metazoa</taxon>
        <taxon>Ecdysozoa</taxon>
        <taxon>Nematoda</taxon>
        <taxon>Chromadorea</taxon>
        <taxon>Rhabditida</taxon>
        <taxon>Rhabditina</taxon>
        <taxon>Rhabditomorpha</taxon>
        <taxon>Rhabditoidea</taxon>
        <taxon>Rhabditidae</taxon>
        <taxon>Peloderinae</taxon>
        <taxon>Caenorhabditis</taxon>
    </lineage>
</organism>
<keyword evidence="2" id="KW-1185">Reference proteome</keyword>
<dbReference type="EMBL" id="BX284604">
    <property type="protein sequence ID" value="CCD68713.1"/>
    <property type="molecule type" value="Genomic_DNA"/>
</dbReference>
<dbReference type="RefSeq" id="NP_500638.1">
    <property type="nucleotide sequence ID" value="NM_068237.5"/>
</dbReference>
<dbReference type="AlphaFoldDB" id="Q9N573"/>
<evidence type="ECO:0000313" key="3">
    <source>
        <dbReference type="WormBase" id="Y17G9B.2"/>
    </source>
</evidence>
<dbReference type="Bgee" id="WBGene00021199">
    <property type="expression patterns" value="Expressed in pharyngeal muscle cell (C elegans) and 3 other cell types or tissues"/>
</dbReference>